<comment type="caution">
    <text evidence="1">The sequence shown here is derived from an EMBL/GenBank/DDBJ whole genome shotgun (WGS) entry which is preliminary data.</text>
</comment>
<dbReference type="Proteomes" id="UP001157502">
    <property type="component" value="Chromosome 30"/>
</dbReference>
<keyword evidence="2" id="KW-1185">Reference proteome</keyword>
<sequence length="111" mass="12261">MVRTARFAASEAYLWLPSVFLHVPPTPIHPTAQCGVGAERKELKRHRTSPACSELTHVKTRLPQSSATVLIPEGSGAEHSVGMGECTTGCGRERPRGEEENREEEQWQPPM</sequence>
<organism evidence="1 2">
    <name type="scientific">Dallia pectoralis</name>
    <name type="common">Alaska blackfish</name>
    <dbReference type="NCBI Taxonomy" id="75939"/>
    <lineage>
        <taxon>Eukaryota</taxon>
        <taxon>Metazoa</taxon>
        <taxon>Chordata</taxon>
        <taxon>Craniata</taxon>
        <taxon>Vertebrata</taxon>
        <taxon>Euteleostomi</taxon>
        <taxon>Actinopterygii</taxon>
        <taxon>Neopterygii</taxon>
        <taxon>Teleostei</taxon>
        <taxon>Protacanthopterygii</taxon>
        <taxon>Esociformes</taxon>
        <taxon>Umbridae</taxon>
        <taxon>Dallia</taxon>
    </lineage>
</organism>
<evidence type="ECO:0000313" key="1">
    <source>
        <dbReference type="EMBL" id="KAJ7989078.1"/>
    </source>
</evidence>
<dbReference type="EMBL" id="CM055757">
    <property type="protein sequence ID" value="KAJ7989078.1"/>
    <property type="molecule type" value="Genomic_DNA"/>
</dbReference>
<accession>A0ACC2FCC8</accession>
<name>A0ACC2FCC8_DALPE</name>
<reference evidence="1" key="1">
    <citation type="submission" date="2021-05" db="EMBL/GenBank/DDBJ databases">
        <authorList>
            <person name="Pan Q."/>
            <person name="Jouanno E."/>
            <person name="Zahm M."/>
            <person name="Klopp C."/>
            <person name="Cabau C."/>
            <person name="Louis A."/>
            <person name="Berthelot C."/>
            <person name="Parey E."/>
            <person name="Roest Crollius H."/>
            <person name="Montfort J."/>
            <person name="Robinson-Rechavi M."/>
            <person name="Bouchez O."/>
            <person name="Lampietro C."/>
            <person name="Lopez Roques C."/>
            <person name="Donnadieu C."/>
            <person name="Postlethwait J."/>
            <person name="Bobe J."/>
            <person name="Dillon D."/>
            <person name="Chandos A."/>
            <person name="von Hippel F."/>
            <person name="Guiguen Y."/>
        </authorList>
    </citation>
    <scope>NUCLEOTIDE SEQUENCE</scope>
    <source>
        <strain evidence="1">YG-Jan2019</strain>
    </source>
</reference>
<gene>
    <name evidence="1" type="ORF">DPEC_G00315810</name>
</gene>
<evidence type="ECO:0000313" key="2">
    <source>
        <dbReference type="Proteomes" id="UP001157502"/>
    </source>
</evidence>
<protein>
    <submittedName>
        <fullName evidence="1">Uncharacterized protein</fullName>
    </submittedName>
</protein>
<proteinExistence type="predicted"/>